<organism evidence="3">
    <name type="scientific">Tanacetum cinerariifolium</name>
    <name type="common">Dalmatian daisy</name>
    <name type="synonym">Chrysanthemum cinerariifolium</name>
    <dbReference type="NCBI Taxonomy" id="118510"/>
    <lineage>
        <taxon>Eukaryota</taxon>
        <taxon>Viridiplantae</taxon>
        <taxon>Streptophyta</taxon>
        <taxon>Embryophyta</taxon>
        <taxon>Tracheophyta</taxon>
        <taxon>Spermatophyta</taxon>
        <taxon>Magnoliopsida</taxon>
        <taxon>eudicotyledons</taxon>
        <taxon>Gunneridae</taxon>
        <taxon>Pentapetalae</taxon>
        <taxon>asterids</taxon>
        <taxon>campanulids</taxon>
        <taxon>Asterales</taxon>
        <taxon>Asteraceae</taxon>
        <taxon>Asteroideae</taxon>
        <taxon>Anthemideae</taxon>
        <taxon>Anthemidinae</taxon>
        <taxon>Tanacetum</taxon>
    </lineage>
</organism>
<dbReference type="Pfam" id="PF25597">
    <property type="entry name" value="SH3_retrovirus"/>
    <property type="match status" value="1"/>
</dbReference>
<sequence length="1117" mass="125297">MALPDKHQLKFNSYKDDKTLMEAIDKRNKTDLEEQSLDDLFNSLKIYEAEVKHSSSTGTTIQNLAFVSSSNINSATESDSAAASVSAVCSKMHVSFLPNIDSDDLEEMDLKWQMAMKGHFARECKSPKDSRKNGVVEPHRRNVSLSPTKPKPDLSLTNRHSTPIIEDWVSDSEDESKTKAPKIVPSFVQSTTQVKSPRPSVQHVDTYIRAATPKPANYDYHEKNPNFQKQMVPTAVLAQSKPVSIAAVRPVGAAVPKFKVTRPRHATPIVTKTNLPIRRHITRSPSPKANNSPPRVTSVKALVVNAAKGKFEGKVDEGFLVRYSVTSKAFKVFNSRTRIVQETLHANFLENTPNVAGSGPTWLFNIDSLTKIMNYQPITAGNQSNPSAGFQDKFDAEKVGEEIDQQYVLFPMWSFGSINPQNTDGDATFDGKEHELDEKKPESEVNVSPSSSAQSRKQDDKTKKEAKGKSPVESLTRYKDLNVEFEDYFNNNINEVNTAEELASPDQMISGKDSSNPLMAGNLPKIIWYSTHHIPLIKSWLVQKQTALGVNTPRCDEDRLKLMELTVFLLPKVEKVEIGVSAVDLQVSAVMHMLLLLLYKLLLFSLTNWCCSLSAVRKQVGNLSTHTTKYTSPALTQKVFANMRRVGKGFCGVETPLFEGMLVAQEVVVEGDDEVHGKQVNAGDVAEGDISAAYEEVPTAAEEPSIPSPTPPTLPPQPSHVIPSTSQLKRRVKKLERRNKVKVLKLRRLQKVGTSQRVETSAETVMDDEDDREVANAVKDVQDAKVDESVDIQGRQAESQAEIYKIDLDHANKVLSMQEDKTEPAEVQEVVEVVTTAKAKHRTQVPSVTLTAAPARVTATPSRRRKGVVIRDLQEESTTSTIIPAETKSKDKGKGILVKEPKPLKKKQHIKQDEKYAKELQAELNKNIDWDKAIDHNVAGFKMDYFKGMSYDDIRPIFEAKFNTNLAFLLKTKDQIEEDENEALKRLNETPTEKAAKRKKLDEKVEELKRHLQIVPNEDDDVYTEATPLARKVLVVDYQIIKLNNKPYYKIIRADDTHQLYVSFLSLLRNFDREDLEALWILVKEIFSTTKPKNFSDDFLLVTLGAMFEKPDIHAHI</sequence>
<feature type="compositionally biased region" description="Basic and acidic residues" evidence="1">
    <location>
        <begin position="456"/>
        <end position="472"/>
    </location>
</feature>
<proteinExistence type="predicted"/>
<gene>
    <name evidence="3" type="ORF">Tci_028617</name>
</gene>
<dbReference type="EMBL" id="BKCJ010003696">
    <property type="protein sequence ID" value="GEU56639.1"/>
    <property type="molecule type" value="Genomic_DNA"/>
</dbReference>
<feature type="compositionally biased region" description="Basic and acidic residues" evidence="1">
    <location>
        <begin position="121"/>
        <end position="140"/>
    </location>
</feature>
<evidence type="ECO:0000256" key="1">
    <source>
        <dbReference type="SAM" id="MobiDB-lite"/>
    </source>
</evidence>
<name>A0A6L2L661_TANCI</name>
<feature type="region of interest" description="Disordered" evidence="1">
    <location>
        <begin position="698"/>
        <end position="722"/>
    </location>
</feature>
<evidence type="ECO:0000313" key="3">
    <source>
        <dbReference type="EMBL" id="GEU56639.1"/>
    </source>
</evidence>
<feature type="region of interest" description="Disordered" evidence="1">
    <location>
        <begin position="121"/>
        <end position="158"/>
    </location>
</feature>
<dbReference type="AlphaFoldDB" id="A0A6L2L661"/>
<feature type="region of interest" description="Disordered" evidence="1">
    <location>
        <begin position="421"/>
        <end position="472"/>
    </location>
</feature>
<dbReference type="InterPro" id="IPR057670">
    <property type="entry name" value="SH3_retrovirus"/>
</dbReference>
<reference evidence="3" key="1">
    <citation type="journal article" date="2019" name="Sci. Rep.">
        <title>Draft genome of Tanacetum cinerariifolium, the natural source of mosquito coil.</title>
        <authorList>
            <person name="Yamashiro T."/>
            <person name="Shiraishi A."/>
            <person name="Satake H."/>
            <person name="Nakayama K."/>
        </authorList>
    </citation>
    <scope>NUCLEOTIDE SEQUENCE</scope>
</reference>
<accession>A0A6L2L661</accession>
<feature type="domain" description="Retroviral polymerase SH3-like" evidence="2">
    <location>
        <begin position="305"/>
        <end position="352"/>
    </location>
</feature>
<feature type="compositionally biased region" description="Pro residues" evidence="1">
    <location>
        <begin position="706"/>
        <end position="718"/>
    </location>
</feature>
<protein>
    <recommendedName>
        <fullName evidence="2">Retroviral polymerase SH3-like domain-containing protein</fullName>
    </recommendedName>
</protein>
<feature type="compositionally biased region" description="Basic and acidic residues" evidence="1">
    <location>
        <begin position="429"/>
        <end position="443"/>
    </location>
</feature>
<comment type="caution">
    <text evidence="3">The sequence shown here is derived from an EMBL/GenBank/DDBJ whole genome shotgun (WGS) entry which is preliminary data.</text>
</comment>
<evidence type="ECO:0000259" key="2">
    <source>
        <dbReference type="Pfam" id="PF25597"/>
    </source>
</evidence>